<dbReference type="Pfam" id="PF14525">
    <property type="entry name" value="AraC_binding_2"/>
    <property type="match status" value="1"/>
</dbReference>
<dbReference type="InterPro" id="IPR020449">
    <property type="entry name" value="Tscrpt_reg_AraC-type_HTH"/>
</dbReference>
<keyword evidence="1" id="KW-0805">Transcription regulation</keyword>
<evidence type="ECO:0000256" key="1">
    <source>
        <dbReference type="ARBA" id="ARBA00023015"/>
    </source>
</evidence>
<dbReference type="InterPro" id="IPR018060">
    <property type="entry name" value="HTH_AraC"/>
</dbReference>
<proteinExistence type="predicted"/>
<evidence type="ECO:0000313" key="5">
    <source>
        <dbReference type="EMBL" id="GAA1390372.1"/>
    </source>
</evidence>
<evidence type="ECO:0000259" key="4">
    <source>
        <dbReference type="PROSITE" id="PS01124"/>
    </source>
</evidence>
<dbReference type="InterPro" id="IPR050204">
    <property type="entry name" value="AraC_XylS_family_regulators"/>
</dbReference>
<gene>
    <name evidence="5" type="ORF">GCM10009639_19040</name>
</gene>
<feature type="domain" description="HTH araC/xylS-type" evidence="4">
    <location>
        <begin position="138"/>
        <end position="239"/>
    </location>
</feature>
<reference evidence="5 6" key="1">
    <citation type="journal article" date="2019" name="Int. J. Syst. Evol. Microbiol.">
        <title>The Global Catalogue of Microorganisms (GCM) 10K type strain sequencing project: providing services to taxonomists for standard genome sequencing and annotation.</title>
        <authorList>
            <consortium name="The Broad Institute Genomics Platform"/>
            <consortium name="The Broad Institute Genome Sequencing Center for Infectious Disease"/>
            <person name="Wu L."/>
            <person name="Ma J."/>
        </authorList>
    </citation>
    <scope>NUCLEOTIDE SEQUENCE [LARGE SCALE GENOMIC DNA]</scope>
    <source>
        <strain evidence="5 6">JCM 12393</strain>
    </source>
</reference>
<dbReference type="InterPro" id="IPR035418">
    <property type="entry name" value="AraC-bd_2"/>
</dbReference>
<dbReference type="PROSITE" id="PS00041">
    <property type="entry name" value="HTH_ARAC_FAMILY_1"/>
    <property type="match status" value="1"/>
</dbReference>
<dbReference type="Pfam" id="PF12833">
    <property type="entry name" value="HTH_18"/>
    <property type="match status" value="1"/>
</dbReference>
<accession>A0ABN1XU88</accession>
<evidence type="ECO:0000313" key="6">
    <source>
        <dbReference type="Proteomes" id="UP001499863"/>
    </source>
</evidence>
<protein>
    <recommendedName>
        <fullName evidence="4">HTH araC/xylS-type domain-containing protein</fullName>
    </recommendedName>
</protein>
<dbReference type="InterPro" id="IPR009057">
    <property type="entry name" value="Homeodomain-like_sf"/>
</dbReference>
<sequence>MTVSQGRSEARLVAGDFALWSSSHPYRGDAAGSVGGPDGGPCDGPSRAIVLHLPRALVPLPEAKVGDLLARTLPAAAGMGRILAQHLASVAGEAHLLTEQDCARLGVISLDLAAGFLAERADAAARLPPETPHRLLLSRIDVFLRDNLADPGLGPAAIAAHHHISVRLLHQLFRERGETVSASIRRGRLERCRADLAEPSLWHVTVRKIAMRWGMDNPAGFNRAFRAAYGTTPGEYRRSASAAPSDNTSCAGRE</sequence>
<dbReference type="PROSITE" id="PS01124">
    <property type="entry name" value="HTH_ARAC_FAMILY_2"/>
    <property type="match status" value="1"/>
</dbReference>
<evidence type="ECO:0000256" key="3">
    <source>
        <dbReference type="ARBA" id="ARBA00023163"/>
    </source>
</evidence>
<dbReference type="PRINTS" id="PR00032">
    <property type="entry name" value="HTHARAC"/>
</dbReference>
<dbReference type="SMART" id="SM00342">
    <property type="entry name" value="HTH_ARAC"/>
    <property type="match status" value="1"/>
</dbReference>
<name>A0ABN1XU88_9ACTN</name>
<dbReference type="EMBL" id="BAAAKJ010000096">
    <property type="protein sequence ID" value="GAA1390372.1"/>
    <property type="molecule type" value="Genomic_DNA"/>
</dbReference>
<comment type="caution">
    <text evidence="5">The sequence shown here is derived from an EMBL/GenBank/DDBJ whole genome shotgun (WGS) entry which is preliminary data.</text>
</comment>
<organism evidence="5 6">
    <name type="scientific">Kitasatospora putterlickiae</name>
    <dbReference type="NCBI Taxonomy" id="221725"/>
    <lineage>
        <taxon>Bacteria</taxon>
        <taxon>Bacillati</taxon>
        <taxon>Actinomycetota</taxon>
        <taxon>Actinomycetes</taxon>
        <taxon>Kitasatosporales</taxon>
        <taxon>Streptomycetaceae</taxon>
        <taxon>Kitasatospora</taxon>
    </lineage>
</organism>
<dbReference type="Gene3D" id="1.10.10.60">
    <property type="entry name" value="Homeodomain-like"/>
    <property type="match status" value="1"/>
</dbReference>
<dbReference type="RefSeq" id="WP_344331325.1">
    <property type="nucleotide sequence ID" value="NZ_BAAAKJ010000096.1"/>
</dbReference>
<keyword evidence="2" id="KW-0238">DNA-binding</keyword>
<dbReference type="SUPFAM" id="SSF46689">
    <property type="entry name" value="Homeodomain-like"/>
    <property type="match status" value="1"/>
</dbReference>
<dbReference type="PANTHER" id="PTHR46796:SF6">
    <property type="entry name" value="ARAC SUBFAMILY"/>
    <property type="match status" value="1"/>
</dbReference>
<dbReference type="PANTHER" id="PTHR46796">
    <property type="entry name" value="HTH-TYPE TRANSCRIPTIONAL ACTIVATOR RHAS-RELATED"/>
    <property type="match status" value="1"/>
</dbReference>
<keyword evidence="6" id="KW-1185">Reference proteome</keyword>
<dbReference type="InterPro" id="IPR018062">
    <property type="entry name" value="HTH_AraC-typ_CS"/>
</dbReference>
<keyword evidence="3" id="KW-0804">Transcription</keyword>
<dbReference type="Proteomes" id="UP001499863">
    <property type="component" value="Unassembled WGS sequence"/>
</dbReference>
<evidence type="ECO:0000256" key="2">
    <source>
        <dbReference type="ARBA" id="ARBA00023125"/>
    </source>
</evidence>